<dbReference type="InterPro" id="IPR050650">
    <property type="entry name" value="Type-II_Cytokine-TF_Rcpt"/>
</dbReference>
<evidence type="ECO:0000256" key="5">
    <source>
        <dbReference type="ARBA" id="ARBA00018722"/>
    </source>
</evidence>
<dbReference type="EMBL" id="BFAA01002810">
    <property type="protein sequence ID" value="GCB65072.1"/>
    <property type="molecule type" value="Genomic_DNA"/>
</dbReference>
<evidence type="ECO:0000256" key="11">
    <source>
        <dbReference type="ARBA" id="ARBA00023136"/>
    </source>
</evidence>
<dbReference type="InterPro" id="IPR001187">
    <property type="entry name" value="Tissue_factor"/>
</dbReference>
<accession>A0A401NW40</accession>
<keyword evidence="14" id="KW-0325">Glycoprotein</keyword>
<evidence type="ECO:0000313" key="22">
    <source>
        <dbReference type="Proteomes" id="UP000288216"/>
    </source>
</evidence>
<comment type="subcellular location">
    <subcellularLocation>
        <location evidence="2">Membrane</location>
        <topology evidence="2">Single-pass type I membrane protein</topology>
    </subcellularLocation>
</comment>
<evidence type="ECO:0000256" key="3">
    <source>
        <dbReference type="ARBA" id="ARBA00009197"/>
    </source>
</evidence>
<dbReference type="InterPro" id="IPR013783">
    <property type="entry name" value="Ig-like_fold"/>
</dbReference>
<feature type="chain" id="PRO_5019521214" description="Tissue factor" evidence="18">
    <location>
        <begin position="24"/>
        <end position="278"/>
    </location>
</feature>
<comment type="caution">
    <text evidence="21">The sequence shown here is derived from an EMBL/GenBank/DDBJ whole genome shotgun (WGS) entry which is preliminary data.</text>
</comment>
<dbReference type="InterPro" id="IPR003961">
    <property type="entry name" value="FN3_dom"/>
</dbReference>
<dbReference type="PANTHER" id="PTHR20859">
    <property type="entry name" value="INTERFERON/INTERLEUKIN RECEPTOR"/>
    <property type="match status" value="1"/>
</dbReference>
<dbReference type="Pfam" id="PF09294">
    <property type="entry name" value="Interfer-bind"/>
    <property type="match status" value="1"/>
</dbReference>
<keyword evidence="7" id="KW-0356">Hemostasis</keyword>
<keyword evidence="13" id="KW-1015">Disulfide bond</keyword>
<evidence type="ECO:0000256" key="15">
    <source>
        <dbReference type="ARBA" id="ARBA00023288"/>
    </source>
</evidence>
<evidence type="ECO:0000256" key="1">
    <source>
        <dbReference type="ARBA" id="ARBA00002201"/>
    </source>
</evidence>
<keyword evidence="9 17" id="KW-1133">Transmembrane helix</keyword>
<evidence type="ECO:0000256" key="14">
    <source>
        <dbReference type="ARBA" id="ARBA00023180"/>
    </source>
</evidence>
<evidence type="ECO:0000259" key="19">
    <source>
        <dbReference type="Pfam" id="PF01108"/>
    </source>
</evidence>
<dbReference type="Proteomes" id="UP000288216">
    <property type="component" value="Unassembled WGS sequence"/>
</dbReference>
<sequence>MGSAAIATLALAIVCFHGGLISGASLQRVTNLKWTSFNFHTTLQWESTSKEAAYTVRVRGIQTDWKRKPECTHIQSTSCDMTSMMQNVTDRYVAEVLTLSADLTDEVEEPPVAESTPIQLLSATEIGEPNFKLFQNSSREARLLIEGTVTSIRFSNNTPKTLRDIYGPNLQYKVTYWKDGTSGKRDKTTHNQVVLIKVDEGVTYCFSVEIKINSPYKYGPRSQAKCTKVQNSEYGLGFYALIIIGTLVALSVIIGVTVCLCRRKAAHSNTETNPLKVA</sequence>
<feature type="domain" description="Interferon/interleukin receptor" evidence="20">
    <location>
        <begin position="124"/>
        <end position="229"/>
    </location>
</feature>
<dbReference type="Gene3D" id="2.60.40.10">
    <property type="entry name" value="Immunoglobulins"/>
    <property type="match status" value="2"/>
</dbReference>
<dbReference type="GO" id="GO:0005886">
    <property type="term" value="C:plasma membrane"/>
    <property type="evidence" value="ECO:0007669"/>
    <property type="project" value="TreeGrafter"/>
</dbReference>
<gene>
    <name evidence="21" type="ORF">scyTo_0007639</name>
</gene>
<dbReference type="InterPro" id="IPR015373">
    <property type="entry name" value="Interferon/interleukin_rcp_dom"/>
</dbReference>
<evidence type="ECO:0000256" key="13">
    <source>
        <dbReference type="ARBA" id="ARBA00023157"/>
    </source>
</evidence>
<organism evidence="21 22">
    <name type="scientific">Scyliorhinus torazame</name>
    <name type="common">Cloudy catshark</name>
    <name type="synonym">Catulus torazame</name>
    <dbReference type="NCBI Taxonomy" id="75743"/>
    <lineage>
        <taxon>Eukaryota</taxon>
        <taxon>Metazoa</taxon>
        <taxon>Chordata</taxon>
        <taxon>Craniata</taxon>
        <taxon>Vertebrata</taxon>
        <taxon>Chondrichthyes</taxon>
        <taxon>Elasmobranchii</taxon>
        <taxon>Galeomorphii</taxon>
        <taxon>Galeoidea</taxon>
        <taxon>Carcharhiniformes</taxon>
        <taxon>Scyliorhinidae</taxon>
        <taxon>Scyliorhinus</taxon>
    </lineage>
</organism>
<dbReference type="STRING" id="75743.A0A401NW40"/>
<proteinExistence type="inferred from homology"/>
<dbReference type="SUPFAM" id="SSF49265">
    <property type="entry name" value="Fibronectin type III"/>
    <property type="match status" value="2"/>
</dbReference>
<comment type="similarity">
    <text evidence="3">Belongs to the tissue factor family.</text>
</comment>
<keyword evidence="22" id="KW-1185">Reference proteome</keyword>
<dbReference type="FunFam" id="2.60.40.10:FF:000899">
    <property type="entry name" value="Tissue factor"/>
    <property type="match status" value="1"/>
</dbReference>
<evidence type="ECO:0000259" key="20">
    <source>
        <dbReference type="Pfam" id="PF09294"/>
    </source>
</evidence>
<dbReference type="GO" id="GO:0007596">
    <property type="term" value="P:blood coagulation"/>
    <property type="evidence" value="ECO:0007669"/>
    <property type="project" value="UniProtKB-KW"/>
</dbReference>
<evidence type="ECO:0000256" key="16">
    <source>
        <dbReference type="ARBA" id="ARBA00031171"/>
    </source>
</evidence>
<evidence type="ECO:0000256" key="12">
    <source>
        <dbReference type="ARBA" id="ARBA00023139"/>
    </source>
</evidence>
<dbReference type="GO" id="GO:0004896">
    <property type="term" value="F:cytokine receptor activity"/>
    <property type="evidence" value="ECO:0007669"/>
    <property type="project" value="TreeGrafter"/>
</dbReference>
<dbReference type="OMA" id="KGQSYCF"/>
<feature type="signal peptide" evidence="18">
    <location>
        <begin position="1"/>
        <end position="23"/>
    </location>
</feature>
<evidence type="ECO:0000256" key="17">
    <source>
        <dbReference type="SAM" id="Phobius"/>
    </source>
</evidence>
<keyword evidence="6 17" id="KW-0812">Transmembrane</keyword>
<keyword evidence="8 18" id="KW-0732">Signal</keyword>
<evidence type="ECO:0000256" key="8">
    <source>
        <dbReference type="ARBA" id="ARBA00022729"/>
    </source>
</evidence>
<evidence type="ECO:0000256" key="18">
    <source>
        <dbReference type="SAM" id="SignalP"/>
    </source>
</evidence>
<dbReference type="InterPro" id="IPR036116">
    <property type="entry name" value="FN3_sf"/>
</dbReference>
<dbReference type="OrthoDB" id="8942372at2759"/>
<dbReference type="AlphaFoldDB" id="A0A401NW40"/>
<feature type="domain" description="Fibronectin type-III" evidence="19">
    <location>
        <begin position="9"/>
        <end position="104"/>
    </location>
</feature>
<evidence type="ECO:0000256" key="9">
    <source>
        <dbReference type="ARBA" id="ARBA00022989"/>
    </source>
</evidence>
<name>A0A401NW40_SCYTO</name>
<evidence type="ECO:0000313" key="21">
    <source>
        <dbReference type="EMBL" id="GCB65072.1"/>
    </source>
</evidence>
<dbReference type="PRINTS" id="PR00346">
    <property type="entry name" value="TISSUEFACTOR"/>
</dbReference>
<comment type="function">
    <text evidence="1">Initiates blood coagulation by forming a complex with circulating factor VII or VIIa. The [TF:VIIa] complex activates factors IX or X by specific limited proteolysis. TF plays a role in normal hemostasis by initiating the cell-surface assembly and propagation of the coagulation protease cascade.</text>
</comment>
<protein>
    <recommendedName>
        <fullName evidence="5">Tissue factor</fullName>
    </recommendedName>
    <alternativeName>
        <fullName evidence="16">Coagulation factor III</fullName>
    </alternativeName>
</protein>
<evidence type="ECO:0000256" key="10">
    <source>
        <dbReference type="ARBA" id="ARBA00023084"/>
    </source>
</evidence>
<comment type="subunit">
    <text evidence="4">Interacts with HSPE; the interaction, inhibited by heparin, promotes the generation of activated factor X and activates coagulation in the presence of activated factor VII.</text>
</comment>
<keyword evidence="10" id="KW-0094">Blood coagulation</keyword>
<keyword evidence="12" id="KW-0564">Palmitate</keyword>
<evidence type="ECO:0000256" key="7">
    <source>
        <dbReference type="ARBA" id="ARBA00022696"/>
    </source>
</evidence>
<reference evidence="21 22" key="1">
    <citation type="journal article" date="2018" name="Nat. Ecol. Evol.">
        <title>Shark genomes provide insights into elasmobranch evolution and the origin of vertebrates.</title>
        <authorList>
            <person name="Hara Y"/>
            <person name="Yamaguchi K"/>
            <person name="Onimaru K"/>
            <person name="Kadota M"/>
            <person name="Koyanagi M"/>
            <person name="Keeley SD"/>
            <person name="Tatsumi K"/>
            <person name="Tanaka K"/>
            <person name="Motone F"/>
            <person name="Kageyama Y"/>
            <person name="Nozu R"/>
            <person name="Adachi N"/>
            <person name="Nishimura O"/>
            <person name="Nakagawa R"/>
            <person name="Tanegashima C"/>
            <person name="Kiyatake I"/>
            <person name="Matsumoto R"/>
            <person name="Murakumo K"/>
            <person name="Nishida K"/>
            <person name="Terakita A"/>
            <person name="Kuratani S"/>
            <person name="Sato K"/>
            <person name="Hyodo S Kuraku.S."/>
        </authorList>
    </citation>
    <scope>NUCLEOTIDE SEQUENCE [LARGE SCALE GENOMIC DNA]</scope>
</reference>
<dbReference type="PANTHER" id="PTHR20859:SF22">
    <property type="entry name" value="TISSUE FACTOR"/>
    <property type="match status" value="1"/>
</dbReference>
<evidence type="ECO:0000256" key="2">
    <source>
        <dbReference type="ARBA" id="ARBA00004479"/>
    </source>
</evidence>
<evidence type="ECO:0000256" key="4">
    <source>
        <dbReference type="ARBA" id="ARBA00011184"/>
    </source>
</evidence>
<evidence type="ECO:0000256" key="6">
    <source>
        <dbReference type="ARBA" id="ARBA00022692"/>
    </source>
</evidence>
<feature type="transmembrane region" description="Helical" evidence="17">
    <location>
        <begin position="236"/>
        <end position="261"/>
    </location>
</feature>
<dbReference type="Pfam" id="PF01108">
    <property type="entry name" value="Tissue_fac"/>
    <property type="match status" value="1"/>
</dbReference>
<keyword evidence="15" id="KW-0449">Lipoprotein</keyword>
<keyword evidence="11 17" id="KW-0472">Membrane</keyword>